<proteinExistence type="predicted"/>
<dbReference type="EMBL" id="BAABEP010000054">
    <property type="protein sequence ID" value="GAA3751549.1"/>
    <property type="molecule type" value="Genomic_DNA"/>
</dbReference>
<comment type="caution">
    <text evidence="1">The sequence shown here is derived from an EMBL/GenBank/DDBJ whole genome shotgun (WGS) entry which is preliminary data.</text>
</comment>
<sequence length="89" mass="9510">MPGFARYAHGAYRESMTTQGVRGIRPGGDVGVEPWACLAELRGDCARMAARWAARPAGPVPQDAPVRTSRVRVDPASVLLVARMAEYGA</sequence>
<reference evidence="2" key="1">
    <citation type="journal article" date="2019" name="Int. J. Syst. Evol. Microbiol.">
        <title>The Global Catalogue of Microorganisms (GCM) 10K type strain sequencing project: providing services to taxonomists for standard genome sequencing and annotation.</title>
        <authorList>
            <consortium name="The Broad Institute Genomics Platform"/>
            <consortium name="The Broad Institute Genome Sequencing Center for Infectious Disease"/>
            <person name="Wu L."/>
            <person name="Ma J."/>
        </authorList>
    </citation>
    <scope>NUCLEOTIDE SEQUENCE [LARGE SCALE GENOMIC DNA]</scope>
    <source>
        <strain evidence="2">JCM 30846</strain>
    </source>
</reference>
<evidence type="ECO:0000313" key="1">
    <source>
        <dbReference type="EMBL" id="GAA3751549.1"/>
    </source>
</evidence>
<protein>
    <submittedName>
        <fullName evidence="1">Uncharacterized protein</fullName>
    </submittedName>
</protein>
<keyword evidence="2" id="KW-1185">Reference proteome</keyword>
<gene>
    <name evidence="1" type="ORF">GCM10023082_54310</name>
</gene>
<dbReference type="Proteomes" id="UP001499884">
    <property type="component" value="Unassembled WGS sequence"/>
</dbReference>
<evidence type="ECO:0000313" key="2">
    <source>
        <dbReference type="Proteomes" id="UP001499884"/>
    </source>
</evidence>
<accession>A0ABP7G0P5</accession>
<name>A0ABP7G0P5_9ACTN</name>
<organism evidence="1 2">
    <name type="scientific">Streptomyces tremellae</name>
    <dbReference type="NCBI Taxonomy" id="1124239"/>
    <lineage>
        <taxon>Bacteria</taxon>
        <taxon>Bacillati</taxon>
        <taxon>Actinomycetota</taxon>
        <taxon>Actinomycetes</taxon>
        <taxon>Kitasatosporales</taxon>
        <taxon>Streptomycetaceae</taxon>
        <taxon>Streptomyces</taxon>
    </lineage>
</organism>